<reference evidence="2 3" key="1">
    <citation type="submission" date="2020-02" db="EMBL/GenBank/DDBJ databases">
        <authorList>
            <person name="Ma Q."/>
            <person name="Huang Y."/>
            <person name="Song X."/>
            <person name="Pei D."/>
        </authorList>
    </citation>
    <scope>NUCLEOTIDE SEQUENCE [LARGE SCALE GENOMIC DNA]</scope>
    <source>
        <strain evidence="2">Sxm20200214</strain>
        <tissue evidence="2">Leaf</tissue>
    </source>
</reference>
<evidence type="ECO:0000313" key="3">
    <source>
        <dbReference type="Proteomes" id="UP000886595"/>
    </source>
</evidence>
<organism evidence="2 3">
    <name type="scientific">Brassica carinata</name>
    <name type="common">Ethiopian mustard</name>
    <name type="synonym">Abyssinian cabbage</name>
    <dbReference type="NCBI Taxonomy" id="52824"/>
    <lineage>
        <taxon>Eukaryota</taxon>
        <taxon>Viridiplantae</taxon>
        <taxon>Streptophyta</taxon>
        <taxon>Embryophyta</taxon>
        <taxon>Tracheophyta</taxon>
        <taxon>Spermatophyta</taxon>
        <taxon>Magnoliopsida</taxon>
        <taxon>eudicotyledons</taxon>
        <taxon>Gunneridae</taxon>
        <taxon>Pentapetalae</taxon>
        <taxon>rosids</taxon>
        <taxon>malvids</taxon>
        <taxon>Brassicales</taxon>
        <taxon>Brassicaceae</taxon>
        <taxon>Brassiceae</taxon>
        <taxon>Brassica</taxon>
    </lineage>
</organism>
<dbReference type="AlphaFoldDB" id="A0A8X7VLC8"/>
<feature type="region of interest" description="Disordered" evidence="1">
    <location>
        <begin position="96"/>
        <end position="141"/>
    </location>
</feature>
<dbReference type="PANTHER" id="PTHR33401:SF19">
    <property type="entry name" value="(RAPE) HYPOTHETICAL PROTEIN"/>
    <property type="match status" value="1"/>
</dbReference>
<evidence type="ECO:0000313" key="2">
    <source>
        <dbReference type="EMBL" id="KAG2313833.1"/>
    </source>
</evidence>
<feature type="compositionally biased region" description="Basic and acidic residues" evidence="1">
    <location>
        <begin position="107"/>
        <end position="120"/>
    </location>
</feature>
<dbReference type="PANTHER" id="PTHR33401">
    <property type="entry name" value="LIGHT-HARVESTING COMPLEX-LIKE PROTEIN OHP2, CHLOROPLASTIC"/>
    <property type="match status" value="1"/>
</dbReference>
<dbReference type="EMBL" id="JAAMPC010000004">
    <property type="protein sequence ID" value="KAG2313833.1"/>
    <property type="molecule type" value="Genomic_DNA"/>
</dbReference>
<feature type="compositionally biased region" description="Polar residues" evidence="1">
    <location>
        <begin position="121"/>
        <end position="139"/>
    </location>
</feature>
<keyword evidence="3" id="KW-1185">Reference proteome</keyword>
<gene>
    <name evidence="2" type="ORF">Bca52824_016955</name>
</gene>
<evidence type="ECO:0000256" key="1">
    <source>
        <dbReference type="SAM" id="MobiDB-lite"/>
    </source>
</evidence>
<accession>A0A8X7VLC8</accession>
<dbReference type="OrthoDB" id="1921202at2759"/>
<comment type="caution">
    <text evidence="2">The sequence shown here is derived from an EMBL/GenBank/DDBJ whole genome shotgun (WGS) entry which is preliminary data.</text>
</comment>
<dbReference type="Proteomes" id="UP000886595">
    <property type="component" value="Unassembled WGS sequence"/>
</dbReference>
<proteinExistence type="predicted"/>
<name>A0A8X7VLC8_BRACI</name>
<protein>
    <submittedName>
        <fullName evidence="2">Uncharacterized protein</fullName>
    </submittedName>
</protein>
<dbReference type="NCBIfam" id="NF047558">
    <property type="entry name" value="TPR_END_plus"/>
    <property type="match status" value="1"/>
</dbReference>
<sequence>MINCFKDPLHVLMTVLLSTNDDDDGHEEAVVGHHVDDHRNDVREVDAKENECHIGGDALTLTSSLRKVDSNKDKMKKKVQWVDLMGIKELAEIREFEPSGDDDIDSDAEKNCDPKAKDKAGSSSMQNPSLITQPSSLKASETDYTAKLEAGGGKEKDEEEEKYETYEVEVEQPYGLKFRKGRDGWTYIDAILPGEDRVIATRFVLIDKPTPYEEAPVASYNVVCCYSKLNQVQAGFSALEEALKSGYEEFKRIQTDPHLENIRKSRVF</sequence>